<accession>A0A072TVW3</accession>
<proteinExistence type="predicted"/>
<dbReference type="EMBL" id="CM001224">
    <property type="protein sequence ID" value="KEH21008.1"/>
    <property type="molecule type" value="Genomic_DNA"/>
</dbReference>
<evidence type="ECO:0000313" key="1">
    <source>
        <dbReference type="EMBL" id="KEH21008.1"/>
    </source>
</evidence>
<organism evidence="1 3">
    <name type="scientific">Medicago truncatula</name>
    <name type="common">Barrel medic</name>
    <name type="synonym">Medicago tribuloides</name>
    <dbReference type="NCBI Taxonomy" id="3880"/>
    <lineage>
        <taxon>Eukaryota</taxon>
        <taxon>Viridiplantae</taxon>
        <taxon>Streptophyta</taxon>
        <taxon>Embryophyta</taxon>
        <taxon>Tracheophyta</taxon>
        <taxon>Spermatophyta</taxon>
        <taxon>Magnoliopsida</taxon>
        <taxon>eudicotyledons</taxon>
        <taxon>Gunneridae</taxon>
        <taxon>Pentapetalae</taxon>
        <taxon>rosids</taxon>
        <taxon>fabids</taxon>
        <taxon>Fabales</taxon>
        <taxon>Fabaceae</taxon>
        <taxon>Papilionoideae</taxon>
        <taxon>50 kb inversion clade</taxon>
        <taxon>NPAAA clade</taxon>
        <taxon>Hologalegina</taxon>
        <taxon>IRL clade</taxon>
        <taxon>Trifolieae</taxon>
        <taxon>Medicago</taxon>
    </lineage>
</organism>
<keyword evidence="3" id="KW-1185">Reference proteome</keyword>
<evidence type="ECO:0000313" key="3">
    <source>
        <dbReference type="Proteomes" id="UP000002051"/>
    </source>
</evidence>
<dbReference type="HOGENOM" id="CLU_1512794_0_0_1"/>
<gene>
    <name evidence="1" type="ordered locus">MTR_8g096660</name>
</gene>
<dbReference type="EnsemblPlants" id="KEH21008">
    <property type="protein sequence ID" value="KEH21008"/>
    <property type="gene ID" value="MTR_8g096660"/>
</dbReference>
<dbReference type="Proteomes" id="UP000002051">
    <property type="component" value="Chromosome 8"/>
</dbReference>
<sequence>MPQMRWMLSGKKDRADAHDAVNTNLCNSSLFQFYSKRVLNLDIIETTYSRTELASVANLIRNWIDIKTVDSLIFVVMDRVRKSLQARVTNPKFSYMIDMNNPRLAGCEVGILSRSRGMILAKFELGGRSKELKKEDIFTSKRLFGGFFSTTQRFKGIETSDIAKANSRSRSSMDCMEA</sequence>
<protein>
    <submittedName>
        <fullName evidence="1 2">Uncharacterized protein</fullName>
    </submittedName>
</protein>
<evidence type="ECO:0000313" key="2">
    <source>
        <dbReference type="EnsemblPlants" id="KEH21008"/>
    </source>
</evidence>
<reference evidence="2" key="3">
    <citation type="submission" date="2015-04" db="UniProtKB">
        <authorList>
            <consortium name="EnsemblPlants"/>
        </authorList>
    </citation>
    <scope>IDENTIFICATION</scope>
    <source>
        <strain evidence="2">cv. Jemalong A17</strain>
    </source>
</reference>
<name>A0A072TVW3_MEDTR</name>
<reference evidence="1 3" key="1">
    <citation type="journal article" date="2011" name="Nature">
        <title>The Medicago genome provides insight into the evolution of rhizobial symbioses.</title>
        <authorList>
            <person name="Young N.D."/>
            <person name="Debelle F."/>
            <person name="Oldroyd G.E."/>
            <person name="Geurts R."/>
            <person name="Cannon S.B."/>
            <person name="Udvardi M.K."/>
            <person name="Benedito V.A."/>
            <person name="Mayer K.F."/>
            <person name="Gouzy J."/>
            <person name="Schoof H."/>
            <person name="Van de Peer Y."/>
            <person name="Proost S."/>
            <person name="Cook D.R."/>
            <person name="Meyers B.C."/>
            <person name="Spannagl M."/>
            <person name="Cheung F."/>
            <person name="De Mita S."/>
            <person name="Krishnakumar V."/>
            <person name="Gundlach H."/>
            <person name="Zhou S."/>
            <person name="Mudge J."/>
            <person name="Bharti A.K."/>
            <person name="Murray J.D."/>
            <person name="Naoumkina M.A."/>
            <person name="Rosen B."/>
            <person name="Silverstein K.A."/>
            <person name="Tang H."/>
            <person name="Rombauts S."/>
            <person name="Zhao P.X."/>
            <person name="Zhou P."/>
            <person name="Barbe V."/>
            <person name="Bardou P."/>
            <person name="Bechner M."/>
            <person name="Bellec A."/>
            <person name="Berger A."/>
            <person name="Berges H."/>
            <person name="Bidwell S."/>
            <person name="Bisseling T."/>
            <person name="Choisne N."/>
            <person name="Couloux A."/>
            <person name="Denny R."/>
            <person name="Deshpande S."/>
            <person name="Dai X."/>
            <person name="Doyle J.J."/>
            <person name="Dudez A.M."/>
            <person name="Farmer A.D."/>
            <person name="Fouteau S."/>
            <person name="Franken C."/>
            <person name="Gibelin C."/>
            <person name="Gish J."/>
            <person name="Goldstein S."/>
            <person name="Gonzalez A.J."/>
            <person name="Green P.J."/>
            <person name="Hallab A."/>
            <person name="Hartog M."/>
            <person name="Hua A."/>
            <person name="Humphray S.J."/>
            <person name="Jeong D.H."/>
            <person name="Jing Y."/>
            <person name="Jocker A."/>
            <person name="Kenton S.M."/>
            <person name="Kim D.J."/>
            <person name="Klee K."/>
            <person name="Lai H."/>
            <person name="Lang C."/>
            <person name="Lin S."/>
            <person name="Macmil S.L."/>
            <person name="Magdelenat G."/>
            <person name="Matthews L."/>
            <person name="McCorrison J."/>
            <person name="Monaghan E.L."/>
            <person name="Mun J.H."/>
            <person name="Najar F.Z."/>
            <person name="Nicholson C."/>
            <person name="Noirot C."/>
            <person name="O'Bleness M."/>
            <person name="Paule C.R."/>
            <person name="Poulain J."/>
            <person name="Prion F."/>
            <person name="Qin B."/>
            <person name="Qu C."/>
            <person name="Retzel E.F."/>
            <person name="Riddle C."/>
            <person name="Sallet E."/>
            <person name="Samain S."/>
            <person name="Samson N."/>
            <person name="Sanders I."/>
            <person name="Saurat O."/>
            <person name="Scarpelli C."/>
            <person name="Schiex T."/>
            <person name="Segurens B."/>
            <person name="Severin A.J."/>
            <person name="Sherrier D.J."/>
            <person name="Shi R."/>
            <person name="Sims S."/>
            <person name="Singer S.R."/>
            <person name="Sinharoy S."/>
            <person name="Sterck L."/>
            <person name="Viollet A."/>
            <person name="Wang B.B."/>
            <person name="Wang K."/>
            <person name="Wang M."/>
            <person name="Wang X."/>
            <person name="Warfsmann J."/>
            <person name="Weissenbach J."/>
            <person name="White D.D."/>
            <person name="White J.D."/>
            <person name="Wiley G.B."/>
            <person name="Wincker P."/>
            <person name="Xing Y."/>
            <person name="Yang L."/>
            <person name="Yao Z."/>
            <person name="Ying F."/>
            <person name="Zhai J."/>
            <person name="Zhou L."/>
            <person name="Zuber A."/>
            <person name="Denarie J."/>
            <person name="Dixon R.A."/>
            <person name="May G.D."/>
            <person name="Schwartz D.C."/>
            <person name="Rogers J."/>
            <person name="Quetier F."/>
            <person name="Town C.D."/>
            <person name="Roe B.A."/>
        </authorList>
    </citation>
    <scope>NUCLEOTIDE SEQUENCE [LARGE SCALE GENOMIC DNA]</scope>
    <source>
        <strain evidence="1">A17</strain>
        <strain evidence="2 3">cv. Jemalong A17</strain>
    </source>
</reference>
<dbReference type="AlphaFoldDB" id="A0A072TVW3"/>
<reference evidence="1 3" key="2">
    <citation type="journal article" date="2014" name="BMC Genomics">
        <title>An improved genome release (version Mt4.0) for the model legume Medicago truncatula.</title>
        <authorList>
            <person name="Tang H."/>
            <person name="Krishnakumar V."/>
            <person name="Bidwell S."/>
            <person name="Rosen B."/>
            <person name="Chan A."/>
            <person name="Zhou S."/>
            <person name="Gentzbittel L."/>
            <person name="Childs K.L."/>
            <person name="Yandell M."/>
            <person name="Gundlach H."/>
            <person name="Mayer K.F."/>
            <person name="Schwartz D.C."/>
            <person name="Town C.D."/>
        </authorList>
    </citation>
    <scope>GENOME REANNOTATION</scope>
    <source>
        <strain evidence="1">A17</strain>
        <strain evidence="2 3">cv. Jemalong A17</strain>
    </source>
</reference>